<dbReference type="AlphaFoldDB" id="A0A6C0KF15"/>
<protein>
    <submittedName>
        <fullName evidence="1">Uncharacterized protein</fullName>
    </submittedName>
</protein>
<accession>A0A6C0KF15</accession>
<proteinExistence type="predicted"/>
<evidence type="ECO:0000313" key="1">
    <source>
        <dbReference type="EMBL" id="QHU15270.1"/>
    </source>
</evidence>
<dbReference type="Gene3D" id="3.40.50.1000">
    <property type="entry name" value="HAD superfamily/HAD-like"/>
    <property type="match status" value="1"/>
</dbReference>
<reference evidence="1" key="1">
    <citation type="journal article" date="2020" name="Nature">
        <title>Giant virus diversity and host interactions through global metagenomics.</title>
        <authorList>
            <person name="Schulz F."/>
            <person name="Roux S."/>
            <person name="Paez-Espino D."/>
            <person name="Jungbluth S."/>
            <person name="Walsh D.A."/>
            <person name="Denef V.J."/>
            <person name="McMahon K.D."/>
            <person name="Konstantinidis K.T."/>
            <person name="Eloe-Fadrosh E.A."/>
            <person name="Kyrpides N.C."/>
            <person name="Woyke T."/>
        </authorList>
    </citation>
    <scope>NUCLEOTIDE SEQUENCE</scope>
    <source>
        <strain evidence="1">GVMAG-S-1103017-68</strain>
    </source>
</reference>
<dbReference type="SUPFAM" id="SSF56784">
    <property type="entry name" value="HAD-like"/>
    <property type="match status" value="1"/>
</dbReference>
<organism evidence="1">
    <name type="scientific">viral metagenome</name>
    <dbReference type="NCBI Taxonomy" id="1070528"/>
    <lineage>
        <taxon>unclassified sequences</taxon>
        <taxon>metagenomes</taxon>
        <taxon>organismal metagenomes</taxon>
    </lineage>
</organism>
<dbReference type="EMBL" id="MN740854">
    <property type="protein sequence ID" value="QHU15270.1"/>
    <property type="molecule type" value="Genomic_DNA"/>
</dbReference>
<sequence length="196" mass="22088">MKRVQSNSAHFLIYECKNTSAACTWAQHFVNAASALDNASPYSTVFDIDDTLIFAKTDRINTDVAKLYKTIPHAVNRVVVTARPTRSKAFSKRQLKLLDDDMPLKMFHMPDHFSRRGEIHLYKSKCRKNVEANSEILLNIGDQWTDVFGTTSVVENAFDLEESGEFAPDKSYVILPQSDRGREILSSSASVKLPSK</sequence>
<dbReference type="InterPro" id="IPR023214">
    <property type="entry name" value="HAD_sf"/>
</dbReference>
<name>A0A6C0KF15_9ZZZZ</name>
<dbReference type="InterPro" id="IPR036412">
    <property type="entry name" value="HAD-like_sf"/>
</dbReference>